<reference evidence="2 3" key="1">
    <citation type="submission" date="2014-12" db="EMBL/GenBank/DDBJ databases">
        <title>Draft genome sequence of Terrisporobacter sp. 08-306576, isolated from the blood culture of a bacteremia patient.</title>
        <authorList>
            <person name="Lund L.C."/>
            <person name="Sydenham T.V."/>
            <person name="Hogh S.V."/>
            <person name="Skov M.N."/>
            <person name="Kemp M."/>
            <person name="Justesen U.S."/>
        </authorList>
    </citation>
    <scope>NUCLEOTIDE SEQUENCE [LARGE SCALE GENOMIC DNA]</scope>
    <source>
        <strain evidence="2 3">08-306576</strain>
    </source>
</reference>
<dbReference type="RefSeq" id="WP_039679170.1">
    <property type="nucleotide sequence ID" value="NZ_JWHR01000065.1"/>
</dbReference>
<keyword evidence="1" id="KW-0812">Transmembrane</keyword>
<dbReference type="OrthoDB" id="1757705at2"/>
<feature type="transmembrane region" description="Helical" evidence="1">
    <location>
        <begin position="56"/>
        <end position="75"/>
    </location>
</feature>
<name>A0A0B3VYD9_9FIRM</name>
<accession>A0A0B3VYD9</accession>
<protein>
    <submittedName>
        <fullName evidence="2">Uncharacterized protein</fullName>
    </submittedName>
</protein>
<evidence type="ECO:0000313" key="2">
    <source>
        <dbReference type="EMBL" id="KHS57709.1"/>
    </source>
</evidence>
<proteinExistence type="predicted"/>
<keyword evidence="1" id="KW-1133">Transmembrane helix</keyword>
<keyword evidence="3" id="KW-1185">Reference proteome</keyword>
<keyword evidence="1" id="KW-0472">Membrane</keyword>
<dbReference type="AlphaFoldDB" id="A0A0B3VYD9"/>
<dbReference type="EMBL" id="JWHR01000065">
    <property type="protein sequence ID" value="KHS57709.1"/>
    <property type="molecule type" value="Genomic_DNA"/>
</dbReference>
<organism evidence="2 3">
    <name type="scientific">Terrisporobacter othiniensis</name>
    <dbReference type="NCBI Taxonomy" id="1577792"/>
    <lineage>
        <taxon>Bacteria</taxon>
        <taxon>Bacillati</taxon>
        <taxon>Bacillota</taxon>
        <taxon>Clostridia</taxon>
        <taxon>Peptostreptococcales</taxon>
        <taxon>Peptostreptococcaceae</taxon>
        <taxon>Terrisporobacter</taxon>
    </lineage>
</organism>
<sequence length="133" mass="15650">MAILAYSMCLLSIFYMIYSLKNNGKDTFNLTPYKIDVNKLDLEKEEMIVKILRVQYMQIAMLIVTNMVIEILAIINGWDKNISVALCMILMFVIFYQVYIKFDIKNPIIRINIGFKDYSITKTSTILQRIYHD</sequence>
<comment type="caution">
    <text evidence="2">The sequence shown here is derived from an EMBL/GenBank/DDBJ whole genome shotgun (WGS) entry which is preliminary data.</text>
</comment>
<gene>
    <name evidence="2" type="ORF">QX51_06885</name>
</gene>
<feature type="transmembrane region" description="Helical" evidence="1">
    <location>
        <begin position="81"/>
        <end position="100"/>
    </location>
</feature>
<evidence type="ECO:0000256" key="1">
    <source>
        <dbReference type="SAM" id="Phobius"/>
    </source>
</evidence>
<dbReference type="Proteomes" id="UP000031189">
    <property type="component" value="Unassembled WGS sequence"/>
</dbReference>
<evidence type="ECO:0000313" key="3">
    <source>
        <dbReference type="Proteomes" id="UP000031189"/>
    </source>
</evidence>